<evidence type="ECO:0000313" key="4">
    <source>
        <dbReference type="EMBL" id="OHF04694.1"/>
    </source>
</evidence>
<dbReference type="EMBL" id="MJBS01000001">
    <property type="protein sequence ID" value="OHF04694.1"/>
    <property type="molecule type" value="Genomic_DNA"/>
</dbReference>
<evidence type="ECO:0000259" key="2">
    <source>
        <dbReference type="Pfam" id="PF00501"/>
    </source>
</evidence>
<dbReference type="PANTHER" id="PTHR24096:SF194">
    <property type="entry name" value="AMP-DEPENDENT SYNTHETASE_LIGASE DOMAIN-CONTAINING PROTEIN"/>
    <property type="match status" value="1"/>
</dbReference>
<dbReference type="SUPFAM" id="SSF56801">
    <property type="entry name" value="Acetyl-CoA synthetase-like"/>
    <property type="match status" value="1"/>
</dbReference>
<dbReference type="OrthoDB" id="6509636at2759"/>
<sequence>MAPTETIPREDTALLPGSGQDGKYPEYSVSLESQLLSESELVIYTTMVFNSPYPPLDIPKTNLLSYLFPKETKPSDEPIWIDCKDENINLSTKQMLQWVKRVGFGLQKLGLQRGDVVMMCTPNQIFVPVAYLGIVSVGCVFSGANPAYTVPAKVVLVHPNHLEQVLEAAGKSNLPRSRVFQFSEFENQIKYGILDWRQMIGTSAHAESYQWPELSAEESTSTVATINYSSGTTGLPKGVCVSHHNLIANLEQTIFMRYAEKPYSFENRPRERWIGFLPLYHAYGQLYVVLMAMKLNIPTYIMKEFRYEEFLFAIGKYKITNLQVAPPILVMLSKRPETARYDLSSVKDMLCGAAPLSRELQNECQRRFSVQINQGWGMTEVTCGGVMVPGGIKDDNGSVGRLFPNCDCKLVDEEGREVGFGEPGELCIRGPNICLGYWRNEVATKEALVNGWLKTGDIAICNEDGYFWIVDRKKELIKVNALQVAPAELEAVLLENEHVADAAVVGIIIEGNEWPRAYIALQDASREKVKPEDIQEWIKPRVAKHKALVGGVVFVNEVPKLASGKIQRKVMREWSKRDAAALEETARSPRSRARYCQNPQIRETETEQGFLQLLFTEKDTAASSVSAPVFLAPYKLQRHFSKHALQCYEKSPSVPGTWFENGYPGYLEWSAAYPPAPKILEYFENFAKKNSLYQYIELQHHVIGAYWNSEDGGYDIHVQDTSTSETIVDHCDILINAGGVLNNWNSGIEVLPSIREKCKRATNFVRRPTWVSPAQGLEQHLFSSAEEKEFAEKPGALIEYRKNKESDLNSQFGIYNKINENTRAYFLQQMKEKLNNPSLESKLIT</sequence>
<reference evidence="4 5" key="1">
    <citation type="submission" date="2016-09" db="EMBL/GenBank/DDBJ databases">
        <authorList>
            <person name="Capua I."/>
            <person name="De Benedictis P."/>
            <person name="Joannis T."/>
            <person name="Lombin L.H."/>
            <person name="Cattoli G."/>
        </authorList>
    </citation>
    <scope>NUCLEOTIDE SEQUENCE [LARGE SCALE GENOMIC DNA]</scope>
    <source>
        <strain evidence="4 5">IMI 309357</strain>
    </source>
</reference>
<dbReference type="PANTHER" id="PTHR24096">
    <property type="entry name" value="LONG-CHAIN-FATTY-ACID--COA LIGASE"/>
    <property type="match status" value="1"/>
</dbReference>
<feature type="domain" description="AMP-dependent synthetase/ligase" evidence="2">
    <location>
        <begin position="74"/>
        <end position="438"/>
    </location>
</feature>
<dbReference type="Gene3D" id="3.40.50.12780">
    <property type="entry name" value="N-terminal domain of ligase-like"/>
    <property type="match status" value="1"/>
</dbReference>
<feature type="domain" description="AMP-binding enzyme C-terminal" evidence="3">
    <location>
        <begin position="488"/>
        <end position="565"/>
    </location>
</feature>
<keyword evidence="5" id="KW-1185">Reference proteome</keyword>
<dbReference type="Pfam" id="PF13193">
    <property type="entry name" value="AMP-binding_C"/>
    <property type="match status" value="1"/>
</dbReference>
<dbReference type="CDD" id="cd05911">
    <property type="entry name" value="Firefly_Luc_like"/>
    <property type="match status" value="1"/>
</dbReference>
<comment type="caution">
    <text evidence="4">The sequence shown here is derived from an EMBL/GenBank/DDBJ whole genome shotgun (WGS) entry which is preliminary data.</text>
</comment>
<dbReference type="Gene3D" id="3.50.50.60">
    <property type="entry name" value="FAD/NAD(P)-binding domain"/>
    <property type="match status" value="1"/>
</dbReference>
<dbReference type="InterPro" id="IPR020845">
    <property type="entry name" value="AMP-binding_CS"/>
</dbReference>
<dbReference type="Pfam" id="PF00501">
    <property type="entry name" value="AMP-binding"/>
    <property type="match status" value="1"/>
</dbReference>
<dbReference type="InterPro" id="IPR036188">
    <property type="entry name" value="FAD/NAD-bd_sf"/>
</dbReference>
<dbReference type="RefSeq" id="XP_022481828.1">
    <property type="nucleotide sequence ID" value="XM_022611823.1"/>
</dbReference>
<dbReference type="InterPro" id="IPR000873">
    <property type="entry name" value="AMP-dep_synth/lig_dom"/>
</dbReference>
<gene>
    <name evidence="4" type="ORF">CORC01_00165</name>
</gene>
<dbReference type="Gene3D" id="3.30.300.30">
    <property type="match status" value="1"/>
</dbReference>
<dbReference type="InterPro" id="IPR042099">
    <property type="entry name" value="ANL_N_sf"/>
</dbReference>
<evidence type="ECO:0000259" key="3">
    <source>
        <dbReference type="Pfam" id="PF13193"/>
    </source>
</evidence>
<dbReference type="Proteomes" id="UP000176998">
    <property type="component" value="Unassembled WGS sequence"/>
</dbReference>
<dbReference type="GeneID" id="34553333"/>
<dbReference type="InterPro" id="IPR025110">
    <property type="entry name" value="AMP-bd_C"/>
</dbReference>
<dbReference type="InterPro" id="IPR045851">
    <property type="entry name" value="AMP-bd_C_sf"/>
</dbReference>
<dbReference type="AlphaFoldDB" id="A0A1G4BTF0"/>
<evidence type="ECO:0000256" key="1">
    <source>
        <dbReference type="SAM" id="MobiDB-lite"/>
    </source>
</evidence>
<dbReference type="GO" id="GO:0016405">
    <property type="term" value="F:CoA-ligase activity"/>
    <property type="evidence" value="ECO:0007669"/>
    <property type="project" value="TreeGrafter"/>
</dbReference>
<proteinExistence type="predicted"/>
<accession>A0A1G4BTF0</accession>
<feature type="region of interest" description="Disordered" evidence="1">
    <location>
        <begin position="1"/>
        <end position="21"/>
    </location>
</feature>
<keyword evidence="4" id="KW-0436">Ligase</keyword>
<protein>
    <submittedName>
        <fullName evidence="4">4-coumarate-CoA ligase 2</fullName>
    </submittedName>
</protein>
<evidence type="ECO:0000313" key="5">
    <source>
        <dbReference type="Proteomes" id="UP000176998"/>
    </source>
</evidence>
<dbReference type="STRING" id="1209926.A0A1G4BTF0"/>
<organism evidence="4 5">
    <name type="scientific">Colletotrichum orchidophilum</name>
    <dbReference type="NCBI Taxonomy" id="1209926"/>
    <lineage>
        <taxon>Eukaryota</taxon>
        <taxon>Fungi</taxon>
        <taxon>Dikarya</taxon>
        <taxon>Ascomycota</taxon>
        <taxon>Pezizomycotina</taxon>
        <taxon>Sordariomycetes</taxon>
        <taxon>Hypocreomycetidae</taxon>
        <taxon>Glomerellales</taxon>
        <taxon>Glomerellaceae</taxon>
        <taxon>Colletotrichum</taxon>
    </lineage>
</organism>
<dbReference type="SUPFAM" id="SSF51905">
    <property type="entry name" value="FAD/NAD(P)-binding domain"/>
    <property type="match status" value="1"/>
</dbReference>
<dbReference type="PROSITE" id="PS00455">
    <property type="entry name" value="AMP_BINDING"/>
    <property type="match status" value="1"/>
</dbReference>
<name>A0A1G4BTF0_9PEZI</name>